<protein>
    <submittedName>
        <fullName evidence="2">Uncharacterized protein</fullName>
    </submittedName>
</protein>
<keyword evidence="3" id="KW-1185">Reference proteome</keyword>
<dbReference type="EMBL" id="CAJNOH010000396">
    <property type="protein sequence ID" value="CAF1027106.1"/>
    <property type="molecule type" value="Genomic_DNA"/>
</dbReference>
<comment type="caution">
    <text evidence="2">The sequence shown here is derived from an EMBL/GenBank/DDBJ whole genome shotgun (WGS) entry which is preliminary data.</text>
</comment>
<evidence type="ECO:0000313" key="2">
    <source>
        <dbReference type="EMBL" id="CAF1151957.1"/>
    </source>
</evidence>
<dbReference type="EMBL" id="CAJNOL010000648">
    <property type="protein sequence ID" value="CAF1151957.1"/>
    <property type="molecule type" value="Genomic_DNA"/>
</dbReference>
<sequence length="188" mass="22059">MSEEKPILAKNVLLSKPDSNPLTKLRTHLNSETCSCCFNLRPLDRAQIVNEREMSGYAAQLWTLKESRWTSEARAPYHGDEFLPQRPLGNIWNDYQVDRPTKTILDKEGSQEVVRDLKETQRREPCSKSEIIRLRCVIECLHLREIDYTLNQNSDEIFTFCLYGEDERQVYENQYPYKCCGMRSCTLL</sequence>
<reference evidence="2" key="1">
    <citation type="submission" date="2021-02" db="EMBL/GenBank/DDBJ databases">
        <authorList>
            <person name="Nowell W R."/>
        </authorList>
    </citation>
    <scope>NUCLEOTIDE SEQUENCE</scope>
</reference>
<proteinExistence type="predicted"/>
<dbReference type="AlphaFoldDB" id="A0A814SSG6"/>
<evidence type="ECO:0000313" key="1">
    <source>
        <dbReference type="EMBL" id="CAF1027106.1"/>
    </source>
</evidence>
<accession>A0A814SSG6</accession>
<dbReference type="Proteomes" id="UP000663870">
    <property type="component" value="Unassembled WGS sequence"/>
</dbReference>
<evidence type="ECO:0000313" key="3">
    <source>
        <dbReference type="Proteomes" id="UP000663870"/>
    </source>
</evidence>
<dbReference type="Proteomes" id="UP000663854">
    <property type="component" value="Unassembled WGS sequence"/>
</dbReference>
<gene>
    <name evidence="2" type="ORF">JXQ802_LOCUS21780</name>
    <name evidence="1" type="ORF">PYM288_LOCUS15933</name>
</gene>
<name>A0A814SSG6_9BILA</name>
<organism evidence="2 3">
    <name type="scientific">Rotaria sordida</name>
    <dbReference type="NCBI Taxonomy" id="392033"/>
    <lineage>
        <taxon>Eukaryota</taxon>
        <taxon>Metazoa</taxon>
        <taxon>Spiralia</taxon>
        <taxon>Gnathifera</taxon>
        <taxon>Rotifera</taxon>
        <taxon>Eurotatoria</taxon>
        <taxon>Bdelloidea</taxon>
        <taxon>Philodinida</taxon>
        <taxon>Philodinidae</taxon>
        <taxon>Rotaria</taxon>
    </lineage>
</organism>